<evidence type="ECO:0000313" key="9">
    <source>
        <dbReference type="Proteomes" id="UP000019491"/>
    </source>
</evidence>
<keyword evidence="4 6" id="KW-0560">Oxidoreductase</keyword>
<organism evidence="8 9">
    <name type="scientific">Rhodococcus wratislaviensis NBRC 100605</name>
    <dbReference type="NCBI Taxonomy" id="1219028"/>
    <lineage>
        <taxon>Bacteria</taxon>
        <taxon>Bacillati</taxon>
        <taxon>Actinomycetota</taxon>
        <taxon>Actinomycetes</taxon>
        <taxon>Mycobacteriales</taxon>
        <taxon>Nocardiaceae</taxon>
        <taxon>Rhodococcus</taxon>
    </lineage>
</organism>
<dbReference type="PRINTS" id="PR00368">
    <property type="entry name" value="FADPNR"/>
</dbReference>
<evidence type="ECO:0000256" key="5">
    <source>
        <dbReference type="ARBA" id="ARBA00048132"/>
    </source>
</evidence>
<dbReference type="AlphaFoldDB" id="X0PYR4"/>
<comment type="similarity">
    <text evidence="6">Belongs to the ferredoxin--NADP reductase type 2 family.</text>
</comment>
<name>X0PYR4_RHOWR</name>
<dbReference type="Proteomes" id="UP000019491">
    <property type="component" value="Unassembled WGS sequence"/>
</dbReference>
<gene>
    <name evidence="8" type="ORF">RW1_059_00130</name>
</gene>
<keyword evidence="9" id="KW-1185">Reference proteome</keyword>
<evidence type="ECO:0000256" key="6">
    <source>
        <dbReference type="HAMAP-Rule" id="MF_01685"/>
    </source>
</evidence>
<keyword evidence="2 6" id="KW-0274">FAD</keyword>
<dbReference type="EMBL" id="BAWF01000059">
    <property type="protein sequence ID" value="GAF48749.1"/>
    <property type="molecule type" value="Genomic_DNA"/>
</dbReference>
<accession>X0PYR4</accession>
<feature type="binding site" evidence="6">
    <location>
        <position position="50"/>
    </location>
    <ligand>
        <name>FAD</name>
        <dbReference type="ChEBI" id="CHEBI:57692"/>
    </ligand>
</feature>
<feature type="binding site" evidence="6">
    <location>
        <position position="138"/>
    </location>
    <ligand>
        <name>FAD</name>
        <dbReference type="ChEBI" id="CHEBI:57692"/>
    </ligand>
</feature>
<feature type="binding site" evidence="6">
    <location>
        <position position="63"/>
    </location>
    <ligand>
        <name>FAD</name>
        <dbReference type="ChEBI" id="CHEBI:57692"/>
    </ligand>
</feature>
<dbReference type="GO" id="GO:0050661">
    <property type="term" value="F:NADP binding"/>
    <property type="evidence" value="ECO:0007669"/>
    <property type="project" value="UniProtKB-UniRule"/>
</dbReference>
<feature type="binding site" evidence="6">
    <location>
        <position position="338"/>
    </location>
    <ligand>
        <name>FAD</name>
        <dbReference type="ChEBI" id="CHEBI:57692"/>
    </ligand>
</feature>
<dbReference type="EC" id="1.18.1.2" evidence="6"/>
<evidence type="ECO:0000259" key="7">
    <source>
        <dbReference type="Pfam" id="PF07992"/>
    </source>
</evidence>
<comment type="catalytic activity">
    <reaction evidence="6">
        <text>2 reduced [2Fe-2S]-[ferredoxin] + NADP(+) + H(+) = 2 oxidized [2Fe-2S]-[ferredoxin] + NADPH</text>
        <dbReference type="Rhea" id="RHEA:20125"/>
        <dbReference type="Rhea" id="RHEA-COMP:10000"/>
        <dbReference type="Rhea" id="RHEA-COMP:10001"/>
        <dbReference type="ChEBI" id="CHEBI:15378"/>
        <dbReference type="ChEBI" id="CHEBI:33737"/>
        <dbReference type="ChEBI" id="CHEBI:33738"/>
        <dbReference type="ChEBI" id="CHEBI:57783"/>
        <dbReference type="ChEBI" id="CHEBI:58349"/>
        <dbReference type="EC" id="1.18.1.2"/>
    </reaction>
</comment>
<feature type="binding site" evidence="6">
    <location>
        <position position="297"/>
    </location>
    <ligand>
        <name>FAD</name>
        <dbReference type="ChEBI" id="CHEBI:57692"/>
    </ligand>
</feature>
<dbReference type="InterPro" id="IPR023753">
    <property type="entry name" value="FAD/NAD-binding_dom"/>
</dbReference>
<comment type="catalytic activity">
    <reaction evidence="5">
        <text>[thioredoxin]-dithiol + NADP(+) = [thioredoxin]-disulfide + NADPH + H(+)</text>
        <dbReference type="Rhea" id="RHEA:20345"/>
        <dbReference type="Rhea" id="RHEA-COMP:10698"/>
        <dbReference type="Rhea" id="RHEA-COMP:10700"/>
        <dbReference type="ChEBI" id="CHEBI:15378"/>
        <dbReference type="ChEBI" id="CHEBI:29950"/>
        <dbReference type="ChEBI" id="CHEBI:50058"/>
        <dbReference type="ChEBI" id="CHEBI:57783"/>
        <dbReference type="ChEBI" id="CHEBI:58349"/>
        <dbReference type="EC" id="1.8.1.9"/>
    </reaction>
</comment>
<comment type="cofactor">
    <cofactor evidence="6">
        <name>FAD</name>
        <dbReference type="ChEBI" id="CHEBI:57692"/>
    </cofactor>
    <text evidence="6">Binds 1 FAD per subunit.</text>
</comment>
<evidence type="ECO:0000313" key="8">
    <source>
        <dbReference type="EMBL" id="GAF48749.1"/>
    </source>
</evidence>
<comment type="subunit">
    <text evidence="6">Homodimer.</text>
</comment>
<dbReference type="InterPro" id="IPR050097">
    <property type="entry name" value="Ferredoxin-NADP_redctase_2"/>
</dbReference>
<comment type="caution">
    <text evidence="8">The sequence shown here is derived from an EMBL/GenBank/DDBJ whole genome shotgun (WGS) entry which is preliminary data.</text>
</comment>
<feature type="binding site" evidence="6">
    <location>
        <position position="103"/>
    </location>
    <ligand>
        <name>FAD</name>
        <dbReference type="ChEBI" id="CHEBI:57692"/>
    </ligand>
</feature>
<dbReference type="HAMAP" id="MF_01685">
    <property type="entry name" value="FENR2"/>
    <property type="match status" value="1"/>
</dbReference>
<proteinExistence type="inferred from homology"/>
<keyword evidence="1 6" id="KW-0285">Flavoprotein</keyword>
<dbReference type="InterPro" id="IPR022890">
    <property type="entry name" value="Fd--NADP_Rdtase_type_2"/>
</dbReference>
<reference evidence="8 9" key="1">
    <citation type="submission" date="2014-02" db="EMBL/GenBank/DDBJ databases">
        <title>Whole genome shotgun sequence of Rhodococcus wratislaviensis NBRC 100605.</title>
        <authorList>
            <person name="Hosoyama A."/>
            <person name="Tsuchikane K."/>
            <person name="Yoshida I."/>
            <person name="Ohji S."/>
            <person name="Ichikawa N."/>
            <person name="Yamazoe A."/>
            <person name="Fujita N."/>
        </authorList>
    </citation>
    <scope>NUCLEOTIDE SEQUENCE [LARGE SCALE GENOMIC DNA]</scope>
    <source>
        <strain evidence="8 9">NBRC 100605</strain>
    </source>
</reference>
<protein>
    <recommendedName>
        <fullName evidence="6">Ferredoxin--NADP reductase</fullName>
        <shortName evidence="6">FNR</shortName>
        <shortName evidence="6">Fd-NADP(+) reductase</shortName>
        <ecNumber evidence="6">1.18.1.2</ecNumber>
    </recommendedName>
</protein>
<feature type="binding site" evidence="6">
    <location>
        <position position="58"/>
    </location>
    <ligand>
        <name>FAD</name>
        <dbReference type="ChEBI" id="CHEBI:57692"/>
    </ligand>
</feature>
<evidence type="ECO:0000256" key="1">
    <source>
        <dbReference type="ARBA" id="ARBA00022630"/>
    </source>
</evidence>
<dbReference type="Pfam" id="PF07992">
    <property type="entry name" value="Pyr_redox_2"/>
    <property type="match status" value="1"/>
</dbReference>
<comment type="caution">
    <text evidence="6">Lacks conserved residue(s) required for the propagation of feature annotation.</text>
</comment>
<dbReference type="Gene3D" id="3.50.50.60">
    <property type="entry name" value="FAD/NAD(P)-binding domain"/>
    <property type="match status" value="2"/>
</dbReference>
<dbReference type="GO" id="GO:0050660">
    <property type="term" value="F:flavin adenine dinucleotide binding"/>
    <property type="evidence" value="ECO:0007669"/>
    <property type="project" value="UniProtKB-UniRule"/>
</dbReference>
<evidence type="ECO:0000256" key="4">
    <source>
        <dbReference type="ARBA" id="ARBA00023002"/>
    </source>
</evidence>
<dbReference type="PANTHER" id="PTHR48105">
    <property type="entry name" value="THIOREDOXIN REDUCTASE 1-RELATED-RELATED"/>
    <property type="match status" value="1"/>
</dbReference>
<dbReference type="GO" id="GO:0004791">
    <property type="term" value="F:thioredoxin-disulfide reductase (NADPH) activity"/>
    <property type="evidence" value="ECO:0007669"/>
    <property type="project" value="UniProtKB-EC"/>
</dbReference>
<dbReference type="PRINTS" id="PR00469">
    <property type="entry name" value="PNDRDTASEII"/>
</dbReference>
<sequence>MISVPVMTTTPLASTGTELDVDILIIGAGPAGLYGAYYAGFRGLRVAVVDALAEPGGQVSAMYPEKAILDIAGFPSVRGRDLVEGLLAQADQFGPTYLLGEQAQSLTHDAAGNAVVGTSKGRSITAGAVIITGGIGTFTPRPLTSGLDFLDRGLSYFVPELSAHVGKDVVIVGGGDSAFDWAIHLESIARSVTLVHRRDKFRAHKSTVAKVYDSSVQVLVNADVSDVRGNGWISEVDIARKLDKTTTTIPAQSVIAALGFTADLGPMAEWGIDIDTRHIIVNTRMETNVRRVYAAGDITDYPGKVRLIAVGFGEAATAVNNAAAVLDPEAEIFPGHSTEQEG</sequence>
<keyword evidence="3 6" id="KW-0521">NADP</keyword>
<dbReference type="GO" id="GO:0004324">
    <property type="term" value="F:ferredoxin-NADP+ reductase activity"/>
    <property type="evidence" value="ECO:0007669"/>
    <property type="project" value="UniProtKB-UniRule"/>
</dbReference>
<feature type="domain" description="FAD/NAD(P)-binding" evidence="7">
    <location>
        <begin position="22"/>
        <end position="309"/>
    </location>
</feature>
<dbReference type="InterPro" id="IPR036188">
    <property type="entry name" value="FAD/NAD-bd_sf"/>
</dbReference>
<dbReference type="SUPFAM" id="SSF51905">
    <property type="entry name" value="FAD/NAD(P)-binding domain"/>
    <property type="match status" value="1"/>
</dbReference>
<evidence type="ECO:0000256" key="3">
    <source>
        <dbReference type="ARBA" id="ARBA00022857"/>
    </source>
</evidence>
<evidence type="ECO:0000256" key="2">
    <source>
        <dbReference type="ARBA" id="ARBA00022827"/>
    </source>
</evidence>